<dbReference type="Gene3D" id="3.40.50.450">
    <property type="match status" value="1"/>
</dbReference>
<organism evidence="1">
    <name type="scientific">candidate division WOR-3 bacterium</name>
    <dbReference type="NCBI Taxonomy" id="2052148"/>
    <lineage>
        <taxon>Bacteria</taxon>
        <taxon>Bacteria division WOR-3</taxon>
    </lineage>
</organism>
<dbReference type="Pfam" id="PF18306">
    <property type="entry name" value="LDcluster4"/>
    <property type="match status" value="1"/>
</dbReference>
<dbReference type="Proteomes" id="UP000886014">
    <property type="component" value="Unassembled WGS sequence"/>
</dbReference>
<sequence length="154" mass="16555">MKKVVALIGPSDPSREVYQDAYIVGKLIAREGWTLVNGGGPGVMEASAKGVREEGGISIGIIPYGEFRGFNAFIDVVIPTGIQEMRNFLIIKAAHAVIVCGYSEGTLIEISIANKLKKYMVGLHVPDIPGVVMEKASDPEEAVLKVKKFLEVLA</sequence>
<dbReference type="AlphaFoldDB" id="A0A7C5I306"/>
<dbReference type="SUPFAM" id="SSF102405">
    <property type="entry name" value="MCP/YpsA-like"/>
    <property type="match status" value="1"/>
</dbReference>
<reference evidence="1" key="1">
    <citation type="journal article" date="2020" name="mSystems">
        <title>Genome- and Community-Level Interaction Insights into Carbon Utilization and Element Cycling Functions of Hydrothermarchaeota in Hydrothermal Sediment.</title>
        <authorList>
            <person name="Zhou Z."/>
            <person name="Liu Y."/>
            <person name="Xu W."/>
            <person name="Pan J."/>
            <person name="Luo Z.H."/>
            <person name="Li M."/>
        </authorList>
    </citation>
    <scope>NUCLEOTIDE SEQUENCE [LARGE SCALE GENOMIC DNA]</scope>
    <source>
        <strain evidence="1">HyVt-94</strain>
    </source>
</reference>
<dbReference type="NCBIfam" id="TIGR00725">
    <property type="entry name" value="TIGR00725 family protein"/>
    <property type="match status" value="1"/>
</dbReference>
<evidence type="ECO:0000313" key="1">
    <source>
        <dbReference type="EMBL" id="HHF57915.1"/>
    </source>
</evidence>
<dbReference type="PANTHER" id="PTHR43393">
    <property type="entry name" value="CYTOKININ RIBOSIDE 5'-MONOPHOSPHATE PHOSPHORIBOHYDROLASE"/>
    <property type="match status" value="1"/>
</dbReference>
<dbReference type="InterPro" id="IPR052341">
    <property type="entry name" value="LOG_family_nucleotidases"/>
</dbReference>
<dbReference type="InterPro" id="IPR005268">
    <property type="entry name" value="CHP00725"/>
</dbReference>
<name>A0A7C5I306_UNCW3</name>
<proteinExistence type="predicted"/>
<gene>
    <name evidence="1" type="ORF">ENL41_00650</name>
</gene>
<accession>A0A7C5I306</accession>
<comment type="caution">
    <text evidence="1">The sequence shown here is derived from an EMBL/GenBank/DDBJ whole genome shotgun (WGS) entry which is preliminary data.</text>
</comment>
<dbReference type="GO" id="GO:0005829">
    <property type="term" value="C:cytosol"/>
    <property type="evidence" value="ECO:0007669"/>
    <property type="project" value="TreeGrafter"/>
</dbReference>
<dbReference type="PANTHER" id="PTHR43393:SF3">
    <property type="entry name" value="LYSINE DECARBOXYLASE-LIKE PROTEIN"/>
    <property type="match status" value="1"/>
</dbReference>
<protein>
    <submittedName>
        <fullName evidence="1">TIGR00725 family protein</fullName>
    </submittedName>
</protein>
<dbReference type="InterPro" id="IPR041164">
    <property type="entry name" value="LDcluster4"/>
</dbReference>
<dbReference type="EMBL" id="DRTV01000053">
    <property type="protein sequence ID" value="HHF57915.1"/>
    <property type="molecule type" value="Genomic_DNA"/>
</dbReference>